<organism evidence="2 3">
    <name type="scientific">Parapontixanthobacter aurantiacus</name>
    <dbReference type="NCBI Taxonomy" id="1463599"/>
    <lineage>
        <taxon>Bacteria</taxon>
        <taxon>Pseudomonadati</taxon>
        <taxon>Pseudomonadota</taxon>
        <taxon>Alphaproteobacteria</taxon>
        <taxon>Sphingomonadales</taxon>
        <taxon>Erythrobacteraceae</taxon>
        <taxon>Parapontixanthobacter</taxon>
    </lineage>
</organism>
<dbReference type="OrthoDB" id="3790432at2"/>
<dbReference type="Proteomes" id="UP000433104">
    <property type="component" value="Unassembled WGS sequence"/>
</dbReference>
<evidence type="ECO:0000313" key="2">
    <source>
        <dbReference type="EMBL" id="MXO85802.1"/>
    </source>
</evidence>
<evidence type="ECO:0000259" key="1">
    <source>
        <dbReference type="Pfam" id="PF13471"/>
    </source>
</evidence>
<accession>A0A844ZEZ2</accession>
<protein>
    <submittedName>
        <fullName evidence="2">Lasso peptide biosynthesis B2 protein</fullName>
    </submittedName>
</protein>
<dbReference type="EMBL" id="WTYW01000001">
    <property type="protein sequence ID" value="MXO85802.1"/>
    <property type="molecule type" value="Genomic_DNA"/>
</dbReference>
<name>A0A844ZEZ2_9SPHN</name>
<comment type="caution">
    <text evidence="2">The sequence shown here is derived from an EMBL/GenBank/DDBJ whole genome shotgun (WGS) entry which is preliminary data.</text>
</comment>
<reference evidence="2 3" key="1">
    <citation type="submission" date="2019-12" db="EMBL/GenBank/DDBJ databases">
        <title>Genomic-based taxomic classification of the family Erythrobacteraceae.</title>
        <authorList>
            <person name="Xu L."/>
        </authorList>
    </citation>
    <scope>NUCLEOTIDE SEQUENCE [LARGE SCALE GENOMIC DNA]</scope>
    <source>
        <strain evidence="2 3">MCCC 1A09962</strain>
    </source>
</reference>
<feature type="domain" description="Microcin J25-processing protein McjB C-terminal" evidence="1">
    <location>
        <begin position="45"/>
        <end position="164"/>
    </location>
</feature>
<gene>
    <name evidence="2" type="ORF">GRI38_07125</name>
</gene>
<evidence type="ECO:0000313" key="3">
    <source>
        <dbReference type="Proteomes" id="UP000433104"/>
    </source>
</evidence>
<sequence>MVFRARSAGRLPGSADPPVALRKWASAAKLSRRELTATLEAALSLLIARWQVGRIAPTRWPQHIRFAPEAQRAGRADAEHDIRLIRRAVARAARNLPLELLCLPQALAAQRMLVRRGIVSDLRIGVERPDEASAGDAPRAFHAWLVAHDRFVTGDCDEASYCQLVAPEKP</sequence>
<dbReference type="InterPro" id="IPR032708">
    <property type="entry name" value="McjB_C"/>
</dbReference>
<dbReference type="NCBIfam" id="NF033537">
    <property type="entry name" value="lasso_biosyn_B2"/>
    <property type="match status" value="1"/>
</dbReference>
<dbReference type="RefSeq" id="WP_160682158.1">
    <property type="nucleotide sequence ID" value="NZ_WTYW01000001.1"/>
</dbReference>
<keyword evidence="3" id="KW-1185">Reference proteome</keyword>
<dbReference type="AlphaFoldDB" id="A0A844ZEZ2"/>
<proteinExistence type="predicted"/>
<dbReference type="InterPro" id="IPR053521">
    <property type="entry name" value="McjB-like"/>
</dbReference>
<dbReference type="Pfam" id="PF13471">
    <property type="entry name" value="Transglut_core3"/>
    <property type="match status" value="1"/>
</dbReference>